<feature type="non-terminal residue" evidence="1">
    <location>
        <position position="1"/>
    </location>
</feature>
<sequence>KGLTSEAAEGRYTWLVDAVEGRLREEGQKGARAEAEAVKDLKMALVLIRGGMNADEGQREDLSTIIRSCEGRA</sequence>
<name>A0A0G4G7Q3_VITBC</name>
<reference evidence="1 2" key="1">
    <citation type="submission" date="2014-11" db="EMBL/GenBank/DDBJ databases">
        <authorList>
            <person name="Zhu J."/>
            <person name="Qi W."/>
            <person name="Song R."/>
        </authorList>
    </citation>
    <scope>NUCLEOTIDE SEQUENCE [LARGE SCALE GENOMIC DNA]</scope>
</reference>
<gene>
    <name evidence="1" type="ORF">Vbra_9724</name>
</gene>
<evidence type="ECO:0000313" key="1">
    <source>
        <dbReference type="EMBL" id="CEM24681.1"/>
    </source>
</evidence>
<dbReference type="Proteomes" id="UP000041254">
    <property type="component" value="Unassembled WGS sequence"/>
</dbReference>
<dbReference type="InParanoid" id="A0A0G4G7Q3"/>
<dbReference type="VEuPathDB" id="CryptoDB:Vbra_9724"/>
<keyword evidence="2" id="KW-1185">Reference proteome</keyword>
<proteinExistence type="predicted"/>
<dbReference type="AlphaFoldDB" id="A0A0G4G7Q3"/>
<protein>
    <submittedName>
        <fullName evidence="1">Uncharacterized protein</fullName>
    </submittedName>
</protein>
<evidence type="ECO:0000313" key="2">
    <source>
        <dbReference type="Proteomes" id="UP000041254"/>
    </source>
</evidence>
<organism evidence="1 2">
    <name type="scientific">Vitrella brassicaformis (strain CCMP3155)</name>
    <dbReference type="NCBI Taxonomy" id="1169540"/>
    <lineage>
        <taxon>Eukaryota</taxon>
        <taxon>Sar</taxon>
        <taxon>Alveolata</taxon>
        <taxon>Colpodellida</taxon>
        <taxon>Vitrellaceae</taxon>
        <taxon>Vitrella</taxon>
    </lineage>
</organism>
<accession>A0A0G4G7Q3</accession>
<dbReference type="EMBL" id="CDMY01000586">
    <property type="protein sequence ID" value="CEM24681.1"/>
    <property type="molecule type" value="Genomic_DNA"/>
</dbReference>